<dbReference type="GeneID" id="36568704"/>
<protein>
    <submittedName>
        <fullName evidence="4">Uncharacterized protein</fullName>
    </submittedName>
</protein>
<feature type="compositionally biased region" description="Basic and acidic residues" evidence="1">
    <location>
        <begin position="18"/>
        <end position="37"/>
    </location>
</feature>
<dbReference type="PROSITE" id="PS51673">
    <property type="entry name" value="SUZ"/>
    <property type="match status" value="1"/>
</dbReference>
<dbReference type="EMBL" id="KZ679010">
    <property type="protein sequence ID" value="PSS20130.1"/>
    <property type="molecule type" value="Genomic_DNA"/>
</dbReference>
<keyword evidence="5" id="KW-1185">Reference proteome</keyword>
<dbReference type="AlphaFoldDB" id="A0A2T3B3B6"/>
<feature type="region of interest" description="Disordered" evidence="1">
    <location>
        <begin position="1"/>
        <end position="37"/>
    </location>
</feature>
<sequence length="256" mass="28598">MSKKATIPDAWDDDWEAQADKADVAETSKAEEQAKISKAERLARHAETNKKIWESAEAPETFHFLAARDNVPLKQEFKPALKVLSRKPVVQRIDPVTGLAKMTLDDDDDEEEQKKDQPTPEELRLKAQREREEKQRRYDEARARILGSPSGSSTPRTATPPMEDGRPNRGKGRSRGGDRGGDRQENRRPASQSGTKELFDPNYTPKPVTLQRRNGDSSHSGRSTSRDEEQVIRAPRGPDGSGRGGFGFANRGARKS</sequence>
<dbReference type="Proteomes" id="UP000241818">
    <property type="component" value="Unassembled WGS sequence"/>
</dbReference>
<dbReference type="InterPro" id="IPR024642">
    <property type="entry name" value="SUZ-C"/>
</dbReference>
<evidence type="ECO:0000259" key="2">
    <source>
        <dbReference type="PROSITE" id="PS51673"/>
    </source>
</evidence>
<accession>A0A2T3B3B6</accession>
<name>A0A2T3B3B6_AMORE</name>
<dbReference type="STRING" id="857342.A0A2T3B3B6"/>
<evidence type="ECO:0000313" key="4">
    <source>
        <dbReference type="EMBL" id="PSS20130.1"/>
    </source>
</evidence>
<gene>
    <name evidence="4" type="ORF">M430DRAFT_100292</name>
</gene>
<dbReference type="OrthoDB" id="5422283at2759"/>
<dbReference type="InterPro" id="IPR024771">
    <property type="entry name" value="SUZ"/>
</dbReference>
<evidence type="ECO:0000313" key="5">
    <source>
        <dbReference type="Proteomes" id="UP000241818"/>
    </source>
</evidence>
<feature type="region of interest" description="Disordered" evidence="1">
    <location>
        <begin position="89"/>
        <end position="256"/>
    </location>
</feature>
<feature type="domain" description="SUZ-C" evidence="3">
    <location>
        <begin position="204"/>
        <end position="250"/>
    </location>
</feature>
<feature type="compositionally biased region" description="Basic and acidic residues" evidence="1">
    <location>
        <begin position="112"/>
        <end position="143"/>
    </location>
</feature>
<dbReference type="Pfam" id="PF12752">
    <property type="entry name" value="SUZ"/>
    <property type="match status" value="1"/>
</dbReference>
<reference evidence="4 5" key="1">
    <citation type="journal article" date="2018" name="New Phytol.">
        <title>Comparative genomics and transcriptomics depict ericoid mycorrhizal fungi as versatile saprotrophs and plant mutualists.</title>
        <authorList>
            <person name="Martino E."/>
            <person name="Morin E."/>
            <person name="Grelet G.A."/>
            <person name="Kuo A."/>
            <person name="Kohler A."/>
            <person name="Daghino S."/>
            <person name="Barry K.W."/>
            <person name="Cichocki N."/>
            <person name="Clum A."/>
            <person name="Dockter R.B."/>
            <person name="Hainaut M."/>
            <person name="Kuo R.C."/>
            <person name="LaButti K."/>
            <person name="Lindahl B.D."/>
            <person name="Lindquist E.A."/>
            <person name="Lipzen A."/>
            <person name="Khouja H.R."/>
            <person name="Magnuson J."/>
            <person name="Murat C."/>
            <person name="Ohm R.A."/>
            <person name="Singer S.W."/>
            <person name="Spatafora J.W."/>
            <person name="Wang M."/>
            <person name="Veneault-Fourrey C."/>
            <person name="Henrissat B."/>
            <person name="Grigoriev I.V."/>
            <person name="Martin F.M."/>
            <person name="Perotto S."/>
        </authorList>
    </citation>
    <scope>NUCLEOTIDE SEQUENCE [LARGE SCALE GENOMIC DNA]</scope>
    <source>
        <strain evidence="4 5">ATCC 22711</strain>
    </source>
</reference>
<evidence type="ECO:0000259" key="3">
    <source>
        <dbReference type="PROSITE" id="PS51938"/>
    </source>
</evidence>
<organism evidence="4 5">
    <name type="scientific">Amorphotheca resinae ATCC 22711</name>
    <dbReference type="NCBI Taxonomy" id="857342"/>
    <lineage>
        <taxon>Eukaryota</taxon>
        <taxon>Fungi</taxon>
        <taxon>Dikarya</taxon>
        <taxon>Ascomycota</taxon>
        <taxon>Pezizomycotina</taxon>
        <taxon>Leotiomycetes</taxon>
        <taxon>Helotiales</taxon>
        <taxon>Amorphothecaceae</taxon>
        <taxon>Amorphotheca</taxon>
    </lineage>
</organism>
<feature type="compositionally biased region" description="Basic and acidic residues" evidence="1">
    <location>
        <begin position="175"/>
        <end position="188"/>
    </location>
</feature>
<dbReference type="PROSITE" id="PS51938">
    <property type="entry name" value="SUZ_C"/>
    <property type="match status" value="1"/>
</dbReference>
<proteinExistence type="predicted"/>
<evidence type="ECO:0000256" key="1">
    <source>
        <dbReference type="SAM" id="MobiDB-lite"/>
    </source>
</evidence>
<dbReference type="InParanoid" id="A0A2T3B3B6"/>
<feature type="domain" description="SUZ" evidence="2">
    <location>
        <begin position="77"/>
        <end position="150"/>
    </location>
</feature>
<dbReference type="RefSeq" id="XP_024721400.1">
    <property type="nucleotide sequence ID" value="XM_024860623.1"/>
</dbReference>